<feature type="compositionally biased region" description="Polar residues" evidence="1">
    <location>
        <begin position="167"/>
        <end position="181"/>
    </location>
</feature>
<protein>
    <submittedName>
        <fullName evidence="3">Uncharacterized protein</fullName>
    </submittedName>
</protein>
<feature type="region of interest" description="Disordered" evidence="1">
    <location>
        <begin position="78"/>
        <end position="100"/>
    </location>
</feature>
<feature type="compositionally biased region" description="Low complexity" evidence="1">
    <location>
        <begin position="82"/>
        <end position="100"/>
    </location>
</feature>
<sequence length="227" mass="24326">MYFVQREIIDLARPTGIEEEFSANSTVEITTEKLLETTLESRVTATNGPSTPTIIPTTAAPIVGIKEIQNIRNIPETIANETTPSESTSSSTTTSATTISLEPLKKVTELRKEVVENVEVLTSESPLRAKIVVIPKEILATTDASEISENITDLGASTKYSEILEATTNSPAKKSSSTASESLIPKKSSTEEISVSSEEQKSGTSVTAAAASIPSLRLILRRIFKGE</sequence>
<keyword evidence="2" id="KW-1185">Reference proteome</keyword>
<name>A0A914Z9X0_9BILA</name>
<reference evidence="3" key="1">
    <citation type="submission" date="2022-11" db="UniProtKB">
        <authorList>
            <consortium name="WormBaseParasite"/>
        </authorList>
    </citation>
    <scope>IDENTIFICATION</scope>
</reference>
<evidence type="ECO:0000313" key="2">
    <source>
        <dbReference type="Proteomes" id="UP000887577"/>
    </source>
</evidence>
<feature type="region of interest" description="Disordered" evidence="1">
    <location>
        <begin position="167"/>
        <end position="209"/>
    </location>
</feature>
<proteinExistence type="predicted"/>
<dbReference type="WBParaSite" id="PSU_v2.g8592.t1">
    <property type="protein sequence ID" value="PSU_v2.g8592.t1"/>
    <property type="gene ID" value="PSU_v2.g8592"/>
</dbReference>
<evidence type="ECO:0000256" key="1">
    <source>
        <dbReference type="SAM" id="MobiDB-lite"/>
    </source>
</evidence>
<dbReference type="AlphaFoldDB" id="A0A914Z9X0"/>
<accession>A0A914Z9X0</accession>
<dbReference type="Proteomes" id="UP000887577">
    <property type="component" value="Unplaced"/>
</dbReference>
<evidence type="ECO:0000313" key="3">
    <source>
        <dbReference type="WBParaSite" id="PSU_v2.g8592.t1"/>
    </source>
</evidence>
<organism evidence="2 3">
    <name type="scientific">Panagrolaimus superbus</name>
    <dbReference type="NCBI Taxonomy" id="310955"/>
    <lineage>
        <taxon>Eukaryota</taxon>
        <taxon>Metazoa</taxon>
        <taxon>Ecdysozoa</taxon>
        <taxon>Nematoda</taxon>
        <taxon>Chromadorea</taxon>
        <taxon>Rhabditida</taxon>
        <taxon>Tylenchina</taxon>
        <taxon>Panagrolaimomorpha</taxon>
        <taxon>Panagrolaimoidea</taxon>
        <taxon>Panagrolaimidae</taxon>
        <taxon>Panagrolaimus</taxon>
    </lineage>
</organism>